<dbReference type="EMBL" id="CAXAMM010026313">
    <property type="protein sequence ID" value="CAK9058649.1"/>
    <property type="molecule type" value="Genomic_DNA"/>
</dbReference>
<keyword evidence="3" id="KW-1185">Reference proteome</keyword>
<keyword evidence="1" id="KW-1133">Transmembrane helix</keyword>
<protein>
    <submittedName>
        <fullName evidence="2">Uncharacterized protein</fullName>
    </submittedName>
</protein>
<feature type="transmembrane region" description="Helical" evidence="1">
    <location>
        <begin position="206"/>
        <end position="237"/>
    </location>
</feature>
<comment type="caution">
    <text evidence="2">The sequence shown here is derived from an EMBL/GenBank/DDBJ whole genome shotgun (WGS) entry which is preliminary data.</text>
</comment>
<sequence>VQRHHFQPWRLELQPMRPHRAAALRAATAAQVLTNFGEVFTSGHDAARSHMETFEAQNVDLFISHSWGAEGYQKYLALCYHLNVNIAIKVAFLTFAIFGLVLVLLAGGPDALSGSPALLPLTVDLPVVVFFIFFFYGHVLACGRCSPSLWLDKICIPQADEVVKEECVRRLPEYLKASSQMLVLWDRTYFERMWCNLKKHTDRQAVVMLPLWLAPWLLLIILIDWMSIRIFSLWWVVDSSGIPSVDGSYQSYFMRNIVYHFYNSLAYMPAGLVAALVFRRNLQLHRAMLSQLADFEVRSAKLSMERDRPMLEAQITALYDEIEDAPIHVAFGAEADSHVAEALLPVNDLRSPSVRVITSYPSPEKCLDLFNADVSGTLLREVQMRSGDRNLPLKVCMLSFMPFFFYDTSSCFFACENTGSCKNSLKFEGFSNMSELYIADTVLMLTYALCMSTLYPCLLRIIPLLGSHVTGLMGEALVDCMSGCLAYLHAFMMAATVHGCFVGMLSKGPSPLWLVLFSIAFAWMIFLWFTCFFKRSAFAWISVSGSRCFGNLSSAA</sequence>
<dbReference type="Proteomes" id="UP001642464">
    <property type="component" value="Unassembled WGS sequence"/>
</dbReference>
<feature type="transmembrane region" description="Helical" evidence="1">
    <location>
        <begin position="436"/>
        <end position="455"/>
    </location>
</feature>
<evidence type="ECO:0000313" key="2">
    <source>
        <dbReference type="EMBL" id="CAK9058649.1"/>
    </source>
</evidence>
<evidence type="ECO:0000256" key="1">
    <source>
        <dbReference type="SAM" id="Phobius"/>
    </source>
</evidence>
<gene>
    <name evidence="2" type="ORF">SCF082_LOCUS31219</name>
</gene>
<accession>A0ABP0N4U1</accession>
<feature type="transmembrane region" description="Helical" evidence="1">
    <location>
        <begin position="86"/>
        <end position="105"/>
    </location>
</feature>
<name>A0ABP0N4U1_9DINO</name>
<feature type="non-terminal residue" evidence="2">
    <location>
        <position position="1"/>
    </location>
</feature>
<feature type="transmembrane region" description="Helical" evidence="1">
    <location>
        <begin position="257"/>
        <end position="278"/>
    </location>
</feature>
<evidence type="ECO:0000313" key="3">
    <source>
        <dbReference type="Proteomes" id="UP001642464"/>
    </source>
</evidence>
<keyword evidence="1" id="KW-0472">Membrane</keyword>
<feature type="transmembrane region" description="Helical" evidence="1">
    <location>
        <begin position="125"/>
        <end position="143"/>
    </location>
</feature>
<organism evidence="2 3">
    <name type="scientific">Durusdinium trenchii</name>
    <dbReference type="NCBI Taxonomy" id="1381693"/>
    <lineage>
        <taxon>Eukaryota</taxon>
        <taxon>Sar</taxon>
        <taxon>Alveolata</taxon>
        <taxon>Dinophyceae</taxon>
        <taxon>Suessiales</taxon>
        <taxon>Symbiodiniaceae</taxon>
        <taxon>Durusdinium</taxon>
    </lineage>
</organism>
<feature type="transmembrane region" description="Helical" evidence="1">
    <location>
        <begin position="512"/>
        <end position="533"/>
    </location>
</feature>
<keyword evidence="1" id="KW-0812">Transmembrane</keyword>
<proteinExistence type="predicted"/>
<reference evidence="2 3" key="1">
    <citation type="submission" date="2024-02" db="EMBL/GenBank/DDBJ databases">
        <authorList>
            <person name="Chen Y."/>
            <person name="Shah S."/>
            <person name="Dougan E. K."/>
            <person name="Thang M."/>
            <person name="Chan C."/>
        </authorList>
    </citation>
    <scope>NUCLEOTIDE SEQUENCE [LARGE SCALE GENOMIC DNA]</scope>
</reference>